<feature type="chain" id="PRO_5011810836" description="Carboxypeptidase" evidence="14">
    <location>
        <begin position="23"/>
        <end position="740"/>
    </location>
</feature>
<evidence type="ECO:0000256" key="6">
    <source>
        <dbReference type="ARBA" id="ARBA00022692"/>
    </source>
</evidence>
<evidence type="ECO:0000256" key="3">
    <source>
        <dbReference type="ARBA" id="ARBA00009431"/>
    </source>
</evidence>
<dbReference type="GO" id="GO:0006915">
    <property type="term" value="P:apoptotic process"/>
    <property type="evidence" value="ECO:0007669"/>
    <property type="project" value="UniProtKB-KW"/>
</dbReference>
<evidence type="ECO:0000256" key="8">
    <source>
        <dbReference type="ARBA" id="ARBA00022729"/>
    </source>
</evidence>
<dbReference type="GO" id="GO:0006508">
    <property type="term" value="P:proteolysis"/>
    <property type="evidence" value="ECO:0007669"/>
    <property type="project" value="UniProtKB-KW"/>
</dbReference>
<feature type="region of interest" description="Disordered" evidence="15">
    <location>
        <begin position="551"/>
        <end position="585"/>
    </location>
</feature>
<dbReference type="OrthoDB" id="443318at2759"/>
<evidence type="ECO:0000256" key="10">
    <source>
        <dbReference type="ARBA" id="ARBA00022989"/>
    </source>
</evidence>
<dbReference type="SUPFAM" id="SSF53474">
    <property type="entry name" value="alpha/beta-Hydrolases"/>
    <property type="match status" value="1"/>
</dbReference>
<feature type="compositionally biased region" description="Acidic residues" evidence="15">
    <location>
        <begin position="690"/>
        <end position="721"/>
    </location>
</feature>
<feature type="region of interest" description="Disordered" evidence="15">
    <location>
        <begin position="690"/>
        <end position="740"/>
    </location>
</feature>
<evidence type="ECO:0000313" key="18">
    <source>
        <dbReference type="Proteomes" id="UP000196158"/>
    </source>
</evidence>
<comment type="catalytic activity">
    <reaction evidence="1">
        <text>Preferential release of a C-terminal arginine or lysine residue.</text>
        <dbReference type="EC" id="3.4.16.6"/>
    </reaction>
</comment>
<evidence type="ECO:0000256" key="12">
    <source>
        <dbReference type="ARBA" id="ARBA00023136"/>
    </source>
</evidence>
<keyword evidence="4 14" id="KW-0121">Carboxypeptidase</keyword>
<feature type="compositionally biased region" description="Acidic residues" evidence="15">
    <location>
        <begin position="552"/>
        <end position="570"/>
    </location>
</feature>
<keyword evidence="18" id="KW-1185">Reference proteome</keyword>
<proteinExistence type="inferred from homology"/>
<dbReference type="PRINTS" id="PR00724">
    <property type="entry name" value="CRBOXYPTASEC"/>
</dbReference>
<accession>A0A1X7QXC8</accession>
<evidence type="ECO:0000256" key="15">
    <source>
        <dbReference type="SAM" id="MobiDB-lite"/>
    </source>
</evidence>
<evidence type="ECO:0000256" key="9">
    <source>
        <dbReference type="ARBA" id="ARBA00022801"/>
    </source>
</evidence>
<comment type="similarity">
    <text evidence="3 14">Belongs to the peptidase S10 family.</text>
</comment>
<name>A0A1X7QXC8_9SACH</name>
<dbReference type="AlphaFoldDB" id="A0A1X7QXC8"/>
<dbReference type="STRING" id="1789683.A0A1X7QXC8"/>
<evidence type="ECO:0000256" key="2">
    <source>
        <dbReference type="ARBA" id="ARBA00004393"/>
    </source>
</evidence>
<evidence type="ECO:0000256" key="11">
    <source>
        <dbReference type="ARBA" id="ARBA00023034"/>
    </source>
</evidence>
<dbReference type="InterPro" id="IPR029058">
    <property type="entry name" value="AB_hydrolase_fold"/>
</dbReference>
<dbReference type="InterPro" id="IPR033124">
    <property type="entry name" value="Ser_caboxypep_his_AS"/>
</dbReference>
<gene>
    <name evidence="17" type="ORF">KASA_0Q04906G</name>
</gene>
<keyword evidence="8 14" id="KW-0732">Signal</keyword>
<evidence type="ECO:0000313" key="17">
    <source>
        <dbReference type="EMBL" id="SMN18078.1"/>
    </source>
</evidence>
<keyword evidence="6 16" id="KW-0812">Transmembrane</keyword>
<dbReference type="PANTHER" id="PTHR11802:SF190">
    <property type="entry name" value="PHEROMONE-PROCESSING CARBOXYPEPTIDASE KEX1"/>
    <property type="match status" value="1"/>
</dbReference>
<dbReference type="PANTHER" id="PTHR11802">
    <property type="entry name" value="SERINE PROTEASE FAMILY S10 SERINE CARBOXYPEPTIDASE"/>
    <property type="match status" value="1"/>
</dbReference>
<dbReference type="EC" id="3.4.16.-" evidence="14"/>
<evidence type="ECO:0000256" key="5">
    <source>
        <dbReference type="ARBA" id="ARBA00022670"/>
    </source>
</evidence>
<evidence type="ECO:0000256" key="13">
    <source>
        <dbReference type="ARBA" id="ARBA00023180"/>
    </source>
</evidence>
<evidence type="ECO:0000256" key="1">
    <source>
        <dbReference type="ARBA" id="ARBA00001003"/>
    </source>
</evidence>
<evidence type="ECO:0000256" key="4">
    <source>
        <dbReference type="ARBA" id="ARBA00022645"/>
    </source>
</evidence>
<organism evidence="17 18">
    <name type="scientific">Maudiozyma saulgeensis</name>
    <dbReference type="NCBI Taxonomy" id="1789683"/>
    <lineage>
        <taxon>Eukaryota</taxon>
        <taxon>Fungi</taxon>
        <taxon>Dikarya</taxon>
        <taxon>Ascomycota</taxon>
        <taxon>Saccharomycotina</taxon>
        <taxon>Saccharomycetes</taxon>
        <taxon>Saccharomycetales</taxon>
        <taxon>Saccharomycetaceae</taxon>
        <taxon>Maudiozyma</taxon>
    </lineage>
</organism>
<dbReference type="Proteomes" id="UP000196158">
    <property type="component" value="Unassembled WGS sequence"/>
</dbReference>
<dbReference type="GO" id="GO:0005802">
    <property type="term" value="C:trans-Golgi network"/>
    <property type="evidence" value="ECO:0007669"/>
    <property type="project" value="TreeGrafter"/>
</dbReference>
<dbReference type="EMBL" id="FXLY01000002">
    <property type="protein sequence ID" value="SMN18078.1"/>
    <property type="molecule type" value="Genomic_DNA"/>
</dbReference>
<keyword evidence="10 16" id="KW-1133">Transmembrane helix</keyword>
<feature type="signal peptide" evidence="14">
    <location>
        <begin position="1"/>
        <end position="22"/>
    </location>
</feature>
<evidence type="ECO:0000256" key="7">
    <source>
        <dbReference type="ARBA" id="ARBA00022703"/>
    </source>
</evidence>
<comment type="subcellular location">
    <subcellularLocation>
        <location evidence="2">Golgi apparatus</location>
        <location evidence="2">trans-Golgi network membrane</location>
        <topology evidence="2">Single-pass type I membrane protein</topology>
    </subcellularLocation>
</comment>
<sequence length="740" mass="84828">MRLTLRSAYFWFCLSTFIAVDALIIPQNHVSKRNTILLKRDDDDDDDDNETLDSDNFKVNYEQIPGLSKITDSKSIPEMYAGHIPLFGWDTEDKKVPEDFGYFFWRFHDKSLPWDDDDDDDNDDNNEGTLIFWLNGGPGCSSMDGALVESGPLRIDDKGNAYLNQNSWASRADMVFVDQPAGTGFSAIKKGSNENTIPLDDNLEDVALHFCQFLINYFKAFPQDINKKIILAGESYAGQYIPHIATVILNYEQHPELQENMPHFNLAALLIGNGWIDPVTQSLAYLPFAIDNNLVNQDTPGFNNLLKTHEDCQKKINTKNENDDEQFSIPECDNIINQLISVTKTRDDDNNEQCLNVYNYELKDSMPACGMNWPADVSYVAQFFGDKNVRDALNINEEWAAENWIECRKDVMNHMSNKGSKPSIEFLPGLLERGLNVVLFNGDKDLICNNRGITDMIKSMKWGDQLGFSDNAENYDWIFRQQTKRDTDVAAGYVVYDRNLTFISVYNASHMVPHDKPVISTGIVDIILDNVLLESIGKRQVLVSSEKPYNEDFFDEDDADDDEDDHENEEPEKIKQGDDNDEEKDDDSQRYYYYYYYDKDEDYDEDDDDAMLRLDDYDSHRAIIFTSFFVILFIGVIAIRTLDRWWPKVSSQFGGAYSRLDNNPNKTVTWADEANPQMNFELGDMNADEDFEIDDTDEEFDQENLEENESDSNSDVSELDIGEGSTSPEHVGEQQVLRSP</sequence>
<dbReference type="GO" id="GO:0004185">
    <property type="term" value="F:serine-type carboxypeptidase activity"/>
    <property type="evidence" value="ECO:0007669"/>
    <property type="project" value="UniProtKB-UniRule"/>
</dbReference>
<dbReference type="Gene3D" id="3.40.50.1820">
    <property type="entry name" value="alpha/beta hydrolase"/>
    <property type="match status" value="1"/>
</dbReference>
<keyword evidence="5 14" id="KW-0645">Protease</keyword>
<evidence type="ECO:0000256" key="16">
    <source>
        <dbReference type="SAM" id="Phobius"/>
    </source>
</evidence>
<reference evidence="17 18" key="1">
    <citation type="submission" date="2017-04" db="EMBL/GenBank/DDBJ databases">
        <authorList>
            <person name="Afonso C.L."/>
            <person name="Miller P.J."/>
            <person name="Scott M.A."/>
            <person name="Spackman E."/>
            <person name="Goraichik I."/>
            <person name="Dimitrov K.M."/>
            <person name="Suarez D.L."/>
            <person name="Swayne D.E."/>
        </authorList>
    </citation>
    <scope>NUCLEOTIDE SEQUENCE [LARGE SCALE GENOMIC DNA]</scope>
</reference>
<keyword evidence="11" id="KW-0333">Golgi apparatus</keyword>
<protein>
    <recommendedName>
        <fullName evidence="14">Carboxypeptidase</fullName>
        <ecNumber evidence="14">3.4.16.-</ecNumber>
    </recommendedName>
</protein>
<keyword evidence="12 16" id="KW-0472">Membrane</keyword>
<dbReference type="PROSITE" id="PS00131">
    <property type="entry name" value="CARBOXYPEPT_SER_SER"/>
    <property type="match status" value="1"/>
</dbReference>
<keyword evidence="9 14" id="KW-0378">Hydrolase</keyword>
<dbReference type="InterPro" id="IPR001563">
    <property type="entry name" value="Peptidase_S10"/>
</dbReference>
<keyword evidence="13" id="KW-0325">Glycoprotein</keyword>
<dbReference type="PROSITE" id="PS00560">
    <property type="entry name" value="CARBOXYPEPT_SER_HIS"/>
    <property type="match status" value="1"/>
</dbReference>
<keyword evidence="7" id="KW-0053">Apoptosis</keyword>
<dbReference type="Pfam" id="PF00450">
    <property type="entry name" value="Peptidase_S10"/>
    <property type="match status" value="1"/>
</dbReference>
<feature type="transmembrane region" description="Helical" evidence="16">
    <location>
        <begin position="622"/>
        <end position="642"/>
    </location>
</feature>
<evidence type="ECO:0000256" key="14">
    <source>
        <dbReference type="RuleBase" id="RU361156"/>
    </source>
</evidence>
<dbReference type="InterPro" id="IPR018202">
    <property type="entry name" value="Ser_caboxypep_ser_AS"/>
</dbReference>